<dbReference type="EMBL" id="UHIV01000009">
    <property type="protein sequence ID" value="SUP61573.1"/>
    <property type="molecule type" value="Genomic_DNA"/>
</dbReference>
<protein>
    <submittedName>
        <fullName evidence="1">Uncharacterized protein</fullName>
    </submittedName>
</protein>
<reference evidence="1 2" key="1">
    <citation type="submission" date="2018-06" db="EMBL/GenBank/DDBJ databases">
        <authorList>
            <consortium name="Pathogen Informatics"/>
            <person name="Doyle S."/>
        </authorList>
    </citation>
    <scope>NUCLEOTIDE SEQUENCE [LARGE SCALE GENOMIC DNA]</scope>
    <source>
        <strain evidence="1 2">NCTC13645</strain>
    </source>
</reference>
<gene>
    <name evidence="1" type="ORF">NCTC13645_02740</name>
</gene>
<dbReference type="AlphaFoldDB" id="A0A380P8N4"/>
<dbReference type="Proteomes" id="UP000254621">
    <property type="component" value="Unassembled WGS sequence"/>
</dbReference>
<sequence length="31" mass="3607">METYAAYWDFDDVMTETENIFKAATKVVSDD</sequence>
<evidence type="ECO:0000313" key="2">
    <source>
        <dbReference type="Proteomes" id="UP000254621"/>
    </source>
</evidence>
<evidence type="ECO:0000313" key="1">
    <source>
        <dbReference type="EMBL" id="SUP61573.1"/>
    </source>
</evidence>
<accession>A0A380P8N4</accession>
<organism evidence="1 2">
    <name type="scientific">Weissella viridescens</name>
    <name type="common">Lactobacillus viridescens</name>
    <dbReference type="NCBI Taxonomy" id="1629"/>
    <lineage>
        <taxon>Bacteria</taxon>
        <taxon>Bacillati</taxon>
        <taxon>Bacillota</taxon>
        <taxon>Bacilli</taxon>
        <taxon>Lactobacillales</taxon>
        <taxon>Lactobacillaceae</taxon>
        <taxon>Weissella</taxon>
    </lineage>
</organism>
<proteinExistence type="predicted"/>
<name>A0A380P8N4_WEIVI</name>